<reference evidence="2" key="1">
    <citation type="submission" date="2018-05" db="EMBL/GenBank/DDBJ databases">
        <authorList>
            <person name="Lanie J.A."/>
            <person name="Ng W.-L."/>
            <person name="Kazmierczak K.M."/>
            <person name="Andrzejewski T.M."/>
            <person name="Davidsen T.M."/>
            <person name="Wayne K.J."/>
            <person name="Tettelin H."/>
            <person name="Glass J.I."/>
            <person name="Rusch D."/>
            <person name="Podicherti R."/>
            <person name="Tsui H.-C.T."/>
            <person name="Winkler M.E."/>
        </authorList>
    </citation>
    <scope>NUCLEOTIDE SEQUENCE</scope>
</reference>
<feature type="transmembrane region" description="Helical" evidence="1">
    <location>
        <begin position="88"/>
        <end position="107"/>
    </location>
</feature>
<name>A0A383EEC4_9ZZZZ</name>
<dbReference type="AlphaFoldDB" id="A0A383EEC4"/>
<keyword evidence="1" id="KW-0472">Membrane</keyword>
<protein>
    <submittedName>
        <fullName evidence="2">Uncharacterized protein</fullName>
    </submittedName>
</protein>
<sequence>NIETLDYRFNSHSKKQFNFAYAYSEILVQDMIGMYSEEVLVEILKNIKSGNQFDDAFYKNTLLTVNDYNKKIFNRITSKFWWIRFMKFPSFLLILAPLLSIIGFIIVKLKNREVIQKWNIEEELEEIENHEIEE</sequence>
<organism evidence="2">
    <name type="scientific">marine metagenome</name>
    <dbReference type="NCBI Taxonomy" id="408172"/>
    <lineage>
        <taxon>unclassified sequences</taxon>
        <taxon>metagenomes</taxon>
        <taxon>ecological metagenomes</taxon>
    </lineage>
</organism>
<feature type="non-terminal residue" evidence="2">
    <location>
        <position position="1"/>
    </location>
</feature>
<dbReference type="EMBL" id="UINC01224878">
    <property type="protein sequence ID" value="SVE54680.1"/>
    <property type="molecule type" value="Genomic_DNA"/>
</dbReference>
<evidence type="ECO:0000256" key="1">
    <source>
        <dbReference type="SAM" id="Phobius"/>
    </source>
</evidence>
<accession>A0A383EEC4</accession>
<keyword evidence="1" id="KW-0812">Transmembrane</keyword>
<proteinExistence type="predicted"/>
<evidence type="ECO:0000313" key="2">
    <source>
        <dbReference type="EMBL" id="SVE54680.1"/>
    </source>
</evidence>
<keyword evidence="1" id="KW-1133">Transmembrane helix</keyword>
<gene>
    <name evidence="2" type="ORF">METZ01_LOCUS507534</name>
</gene>